<reference evidence="3" key="1">
    <citation type="submission" date="2017-02" db="UniProtKB">
        <authorList>
            <consortium name="WormBaseParasite"/>
        </authorList>
    </citation>
    <scope>IDENTIFICATION</scope>
</reference>
<evidence type="ECO:0000313" key="1">
    <source>
        <dbReference type="EMBL" id="VDN82086.1"/>
    </source>
</evidence>
<protein>
    <submittedName>
        <fullName evidence="1 3">Uncharacterized protein</fullName>
    </submittedName>
</protein>
<dbReference type="EMBL" id="UZAD01000052">
    <property type="protein sequence ID" value="VDN82086.1"/>
    <property type="molecule type" value="Genomic_DNA"/>
</dbReference>
<dbReference type="WBParaSite" id="BPAG_0000089901-mRNA-1">
    <property type="protein sequence ID" value="BPAG_0000089901-mRNA-1"/>
    <property type="gene ID" value="BPAG_0000089901"/>
</dbReference>
<proteinExistence type="predicted"/>
<organism evidence="3">
    <name type="scientific">Brugia pahangi</name>
    <name type="common">Filarial nematode worm</name>
    <dbReference type="NCBI Taxonomy" id="6280"/>
    <lineage>
        <taxon>Eukaryota</taxon>
        <taxon>Metazoa</taxon>
        <taxon>Ecdysozoa</taxon>
        <taxon>Nematoda</taxon>
        <taxon>Chromadorea</taxon>
        <taxon>Rhabditida</taxon>
        <taxon>Spirurina</taxon>
        <taxon>Spiruromorpha</taxon>
        <taxon>Filarioidea</taxon>
        <taxon>Onchocercidae</taxon>
        <taxon>Brugia</taxon>
    </lineage>
</organism>
<reference evidence="1 2" key="2">
    <citation type="submission" date="2018-11" db="EMBL/GenBank/DDBJ databases">
        <authorList>
            <consortium name="Pathogen Informatics"/>
        </authorList>
    </citation>
    <scope>NUCLEOTIDE SEQUENCE [LARGE SCALE GENOMIC DNA]</scope>
</reference>
<accession>A0A0N4SYS8</accession>
<sequence length="176" mass="19877">MTGHSGTTYATGKLCPRNRFVASRKEVLRESAAHAVRCTAEYGWTALILQQEDSCLSLSLPTCGLQTSRKSRLKTLTHKPVILSLYHSDYHISYHHEIPLLRLVNFVFKLSRSYEFGIMELSVRKGSDLIAFSTNLALSTGKNQAAIFTRTFYCVKFFIKYLIRASEFASQKASNV</sequence>
<evidence type="ECO:0000313" key="3">
    <source>
        <dbReference type="WBParaSite" id="BPAG_0000089901-mRNA-1"/>
    </source>
</evidence>
<evidence type="ECO:0000313" key="2">
    <source>
        <dbReference type="Proteomes" id="UP000278627"/>
    </source>
</evidence>
<dbReference type="Proteomes" id="UP000278627">
    <property type="component" value="Unassembled WGS sequence"/>
</dbReference>
<gene>
    <name evidence="1" type="ORF">BPAG_LOCUS900</name>
</gene>
<keyword evidence="2" id="KW-1185">Reference proteome</keyword>
<name>A0A0N4SYS8_BRUPA</name>
<dbReference type="AlphaFoldDB" id="A0A0N4SYS8"/>